<reference evidence="3" key="1">
    <citation type="journal article" date="2020" name="Nat. Commun.">
        <title>Genome sequence of the cluster root forming white lupin.</title>
        <authorList>
            <person name="Hufnagel B."/>
            <person name="Marques A."/>
            <person name="Soriano A."/>
            <person name="Marques L."/>
            <person name="Divol F."/>
            <person name="Doumas P."/>
            <person name="Sallet E."/>
            <person name="Mancinotti D."/>
            <person name="Carrere S."/>
            <person name="Marande W."/>
            <person name="Arribat S."/>
            <person name="Keller J."/>
            <person name="Huneau C."/>
            <person name="Blein T."/>
            <person name="Aime D."/>
            <person name="Laguerre M."/>
            <person name="Taylor J."/>
            <person name="Schubert V."/>
            <person name="Nelson M."/>
            <person name="Geu-Flores F."/>
            <person name="Crespi M."/>
            <person name="Gallardo-Guerrero K."/>
            <person name="Delaux P.-M."/>
            <person name="Salse J."/>
            <person name="Berges H."/>
            <person name="Guyot R."/>
            <person name="Gouzy J."/>
            <person name="Peret B."/>
        </authorList>
    </citation>
    <scope>NUCLEOTIDE SEQUENCE [LARGE SCALE GENOMIC DNA]</scope>
    <source>
        <strain evidence="3">cv. Amiga</strain>
    </source>
</reference>
<keyword evidence="1" id="KW-0472">Membrane</keyword>
<proteinExistence type="predicted"/>
<gene>
    <name evidence="2" type="ORF">Lalb_Chr12g0204681</name>
</gene>
<accession>A0A6A4PN32</accession>
<keyword evidence="1" id="KW-1133">Transmembrane helix</keyword>
<evidence type="ECO:0000313" key="3">
    <source>
        <dbReference type="Proteomes" id="UP000447434"/>
    </source>
</evidence>
<name>A0A6A4PN32_LUPAL</name>
<protein>
    <submittedName>
        <fullName evidence="2">Uncharacterized protein</fullName>
    </submittedName>
</protein>
<keyword evidence="3" id="KW-1185">Reference proteome</keyword>
<keyword evidence="1" id="KW-0812">Transmembrane</keyword>
<sequence length="80" mass="9418">MMSVFYIVCADEQQIELLHIMEINILLVSHFDRKFGFITYSAFLGKYILLGQLYVGFQLPVRKMRNNTFCFANSIFGILW</sequence>
<dbReference type="EMBL" id="WOCE01000012">
    <property type="protein sequence ID" value="KAE9602919.1"/>
    <property type="molecule type" value="Genomic_DNA"/>
</dbReference>
<feature type="transmembrane region" description="Helical" evidence="1">
    <location>
        <begin position="37"/>
        <end position="57"/>
    </location>
</feature>
<comment type="caution">
    <text evidence="2">The sequence shown here is derived from an EMBL/GenBank/DDBJ whole genome shotgun (WGS) entry which is preliminary data.</text>
</comment>
<evidence type="ECO:0000313" key="2">
    <source>
        <dbReference type="EMBL" id="KAE9602919.1"/>
    </source>
</evidence>
<dbReference type="AlphaFoldDB" id="A0A6A4PN32"/>
<organism evidence="2 3">
    <name type="scientific">Lupinus albus</name>
    <name type="common">White lupine</name>
    <name type="synonym">Lupinus termis</name>
    <dbReference type="NCBI Taxonomy" id="3870"/>
    <lineage>
        <taxon>Eukaryota</taxon>
        <taxon>Viridiplantae</taxon>
        <taxon>Streptophyta</taxon>
        <taxon>Embryophyta</taxon>
        <taxon>Tracheophyta</taxon>
        <taxon>Spermatophyta</taxon>
        <taxon>Magnoliopsida</taxon>
        <taxon>eudicotyledons</taxon>
        <taxon>Gunneridae</taxon>
        <taxon>Pentapetalae</taxon>
        <taxon>rosids</taxon>
        <taxon>fabids</taxon>
        <taxon>Fabales</taxon>
        <taxon>Fabaceae</taxon>
        <taxon>Papilionoideae</taxon>
        <taxon>50 kb inversion clade</taxon>
        <taxon>genistoids sensu lato</taxon>
        <taxon>core genistoids</taxon>
        <taxon>Genisteae</taxon>
        <taxon>Lupinus</taxon>
    </lineage>
</organism>
<dbReference type="Proteomes" id="UP000447434">
    <property type="component" value="Chromosome 12"/>
</dbReference>
<evidence type="ECO:0000256" key="1">
    <source>
        <dbReference type="SAM" id="Phobius"/>
    </source>
</evidence>